<sequence>MAPLDVISWLLDTDPALRWQVERDLLDEPEDVWLETRARVATEGFGARLLAHQDVETGLWAGGAFFPGGFFDDPANEELPGQPWTATTWSLTTLREWGMDPAPLIANDTAAKLAENAHWEFDPSLPYWGGEVDCCINAMTLSNGLWLGLDMQVLVDWFLEHAMDEGGWNCEWENGSTRASVHSTLNSLRALRHHEVVTGGSDATRQAMRDGEEYLLARHLTRRLTTGEILGPWVDHFLYPPRHVYSALRALDHFREIGRRDERMEEAVSMVITAQQEDGTWLQQHHMPGEEWFEVDVPVGEPSPWLTFQALRVLRWWSEGAVS</sequence>
<proteinExistence type="predicted"/>
<dbReference type="InterPro" id="IPR008930">
    <property type="entry name" value="Terpenoid_cyclase/PrenylTrfase"/>
</dbReference>
<dbReference type="Gene3D" id="1.50.10.20">
    <property type="match status" value="1"/>
</dbReference>
<gene>
    <name evidence="1" type="ORF">HNR70_001044</name>
</gene>
<dbReference type="RefSeq" id="WP_184324736.1">
    <property type="nucleotide sequence ID" value="NZ_JACHLZ010000001.1"/>
</dbReference>
<evidence type="ECO:0000313" key="1">
    <source>
        <dbReference type="EMBL" id="MBB5831231.1"/>
    </source>
</evidence>
<comment type="caution">
    <text evidence="1">The sequence shown here is derived from an EMBL/GenBank/DDBJ whole genome shotgun (WGS) entry which is preliminary data.</text>
</comment>
<keyword evidence="2" id="KW-1185">Reference proteome</keyword>
<dbReference type="EMBL" id="JACHLZ010000001">
    <property type="protein sequence ID" value="MBB5831231.1"/>
    <property type="molecule type" value="Genomic_DNA"/>
</dbReference>
<dbReference type="Proteomes" id="UP000588158">
    <property type="component" value="Unassembled WGS sequence"/>
</dbReference>
<name>A0A841AC81_9MICO</name>
<organism evidence="1 2">
    <name type="scientific">Brachybacterium aquaticum</name>
    <dbReference type="NCBI Taxonomy" id="1432564"/>
    <lineage>
        <taxon>Bacteria</taxon>
        <taxon>Bacillati</taxon>
        <taxon>Actinomycetota</taxon>
        <taxon>Actinomycetes</taxon>
        <taxon>Micrococcales</taxon>
        <taxon>Dermabacteraceae</taxon>
        <taxon>Brachybacterium</taxon>
    </lineage>
</organism>
<reference evidence="1 2" key="1">
    <citation type="submission" date="2020-08" db="EMBL/GenBank/DDBJ databases">
        <title>Sequencing the genomes of 1000 actinobacteria strains.</title>
        <authorList>
            <person name="Klenk H.-P."/>
        </authorList>
    </citation>
    <scope>NUCLEOTIDE SEQUENCE [LARGE SCALE GENOMIC DNA]</scope>
    <source>
        <strain evidence="1 2">DSM 28796</strain>
    </source>
</reference>
<evidence type="ECO:0008006" key="3">
    <source>
        <dbReference type="Google" id="ProtNLM"/>
    </source>
</evidence>
<protein>
    <recommendedName>
        <fullName evidence="3">Squalene cyclase</fullName>
    </recommendedName>
</protein>
<evidence type="ECO:0000313" key="2">
    <source>
        <dbReference type="Proteomes" id="UP000588158"/>
    </source>
</evidence>
<dbReference type="AlphaFoldDB" id="A0A841AC81"/>
<accession>A0A841AC81</accession>
<dbReference type="SUPFAM" id="SSF48239">
    <property type="entry name" value="Terpenoid cyclases/Protein prenyltransferases"/>
    <property type="match status" value="1"/>
</dbReference>